<feature type="region of interest" description="Disordered" evidence="1">
    <location>
        <begin position="190"/>
        <end position="334"/>
    </location>
</feature>
<dbReference type="KEGG" id="pdio:PDMSB3_1432"/>
<feature type="compositionally biased region" description="Polar residues" evidence="1">
    <location>
        <begin position="234"/>
        <end position="262"/>
    </location>
</feature>
<dbReference type="EMBL" id="LR699553">
    <property type="protein sequence ID" value="VVD27889.1"/>
    <property type="molecule type" value="Genomic_DNA"/>
</dbReference>
<name>A0A5Q4ZAK4_9BURK</name>
<dbReference type="AlphaFoldDB" id="A0A5Q4ZAK4"/>
<evidence type="ECO:0000313" key="2">
    <source>
        <dbReference type="EMBL" id="VVD27889.1"/>
    </source>
</evidence>
<keyword evidence="3" id="KW-1185">Reference proteome</keyword>
<evidence type="ECO:0000313" key="3">
    <source>
        <dbReference type="Proteomes" id="UP000325811"/>
    </source>
</evidence>
<feature type="compositionally biased region" description="Polar residues" evidence="1">
    <location>
        <begin position="1"/>
        <end position="11"/>
    </location>
</feature>
<dbReference type="Proteomes" id="UP000325811">
    <property type="component" value="Chromosome I"/>
</dbReference>
<feature type="region of interest" description="Disordered" evidence="1">
    <location>
        <begin position="494"/>
        <end position="517"/>
    </location>
</feature>
<feature type="compositionally biased region" description="Polar residues" evidence="1">
    <location>
        <begin position="191"/>
        <end position="223"/>
    </location>
</feature>
<feature type="compositionally biased region" description="Basic and acidic residues" evidence="1">
    <location>
        <begin position="264"/>
        <end position="278"/>
    </location>
</feature>
<feature type="region of interest" description="Disordered" evidence="1">
    <location>
        <begin position="465"/>
        <end position="484"/>
    </location>
</feature>
<feature type="compositionally biased region" description="Polar residues" evidence="1">
    <location>
        <begin position="465"/>
        <end position="478"/>
    </location>
</feature>
<reference evidence="2 3" key="1">
    <citation type="submission" date="2019-08" db="EMBL/GenBank/DDBJ databases">
        <authorList>
            <person name="Herpell B J."/>
        </authorList>
    </citation>
    <scope>NUCLEOTIDE SEQUENCE [LARGE SCALE GENOMIC DNA]</scope>
    <source>
        <strain evidence="3">Msb3</strain>
    </source>
</reference>
<organism evidence="2 3">
    <name type="scientific">Paraburkholderia dioscoreae</name>
    <dbReference type="NCBI Taxonomy" id="2604047"/>
    <lineage>
        <taxon>Bacteria</taxon>
        <taxon>Pseudomonadati</taxon>
        <taxon>Pseudomonadota</taxon>
        <taxon>Betaproteobacteria</taxon>
        <taxon>Burkholderiales</taxon>
        <taxon>Burkholderiaceae</taxon>
        <taxon>Paraburkholderia</taxon>
    </lineage>
</organism>
<feature type="compositionally biased region" description="Low complexity" evidence="1">
    <location>
        <begin position="434"/>
        <end position="444"/>
    </location>
</feature>
<accession>A0A5Q4ZAK4</accession>
<feature type="region of interest" description="Disordered" evidence="1">
    <location>
        <begin position="409"/>
        <end position="456"/>
    </location>
</feature>
<sequence>MTTSTLNSTVRESAHEDGYPKQYDNGVKQGVSPSLPTIQSPDPHDPVSPSLSTPFSNSLNFKTGLLLSTLNTLQDRQSRPGDSSFSSRLISANRMGHAANGMASNLGRFFGSLGKALDPYGGQNTTLAGLQAGKGLGNAIGYAIDFSKVEDKQATARNYMRGPLRQGAFSLLPGHDPNEEIMLVHFRPASASKQSQTTTPRTGDAQVQTTNSLYQSHGTQTRSPAMGRDRRTQTDGSSVSRTTQTQQFAHSRLTQTDPNQTEMRLAHAPDEETADEHGNWPAGNHASTQTDKQVVDEETQISRNVQGAEVQTRSRRTTDSGNQATPRVADAGNQSRIHVADQAVQTHSSSQLDESVQTSAQMEHNETQTNLRQHDRAVQTANKAKIDTATQAAPFKTTAGTQTTIVRHDADVQTVPPSVAPSGTLKPDASDGAGQPVQPGVQQRRSGHDAGSQAGGTLLDRASQANVGTQQRATQMSPPVTDHHGSQTVVITRERDTQAAPPVRSRAVQTERVSANSNVPEATRKVLPGSMKANGHWLPIDILALASSSTNVNNDSNTMNRMSLAADSFSTSGDAIAVANINGNKLLGLSSKALSLLGTAIGLAPSVGQLSSDVKELIRNPGNEQAKWNVGNDAAQLAGGLLATAASFAFPPAALAPLLLPNFAEIYHAEALRQKVSDLRAQGLNAEADALHTEYQKAALNATPVVNWFSSFYTPAMRPAIESFELSQGNKPGAAPMGDIGSTARGDATVLDYYGQAMQQRGQSLAKSATPYLKALAKDTGTDSVTIVSRAPQMFGWPSTGQPMRVFDRSIAMTYSKETGSVSYQFFGKEKDGVFRLPVLNEGVTTGRGKKNLVVLGNMLDPDKQGVKFDLQAYRGDKTGSIYLVDPNHYTA</sequence>
<feature type="region of interest" description="Disordered" evidence="1">
    <location>
        <begin position="1"/>
        <end position="54"/>
    </location>
</feature>
<protein>
    <submittedName>
        <fullName evidence="2">Uncharacterized protein</fullName>
    </submittedName>
</protein>
<evidence type="ECO:0000256" key="1">
    <source>
        <dbReference type="SAM" id="MobiDB-lite"/>
    </source>
</evidence>
<gene>
    <name evidence="2" type="ORF">PDMSB3_1432</name>
</gene>
<feature type="compositionally biased region" description="Polar residues" evidence="1">
    <location>
        <begin position="31"/>
        <end position="40"/>
    </location>
</feature>
<feature type="compositionally biased region" description="Polar residues" evidence="1">
    <location>
        <begin position="507"/>
        <end position="517"/>
    </location>
</feature>
<feature type="compositionally biased region" description="Polar residues" evidence="1">
    <location>
        <begin position="301"/>
        <end position="311"/>
    </location>
</feature>
<proteinExistence type="predicted"/>